<dbReference type="Pfam" id="PF00732">
    <property type="entry name" value="GMC_oxred_N"/>
    <property type="match status" value="1"/>
</dbReference>
<dbReference type="InterPro" id="IPR036188">
    <property type="entry name" value="FAD/NAD-bd_sf"/>
</dbReference>
<feature type="active site" description="Proton acceptor" evidence="2">
    <location>
        <position position="603"/>
    </location>
</feature>
<dbReference type="GO" id="GO:0016614">
    <property type="term" value="F:oxidoreductase activity, acting on CH-OH group of donors"/>
    <property type="evidence" value="ECO:0007669"/>
    <property type="project" value="InterPro"/>
</dbReference>
<organism evidence="6 7">
    <name type="scientific">Elsinoe ampelina</name>
    <dbReference type="NCBI Taxonomy" id="302913"/>
    <lineage>
        <taxon>Eukaryota</taxon>
        <taxon>Fungi</taxon>
        <taxon>Dikarya</taxon>
        <taxon>Ascomycota</taxon>
        <taxon>Pezizomycotina</taxon>
        <taxon>Dothideomycetes</taxon>
        <taxon>Dothideomycetidae</taxon>
        <taxon>Myriangiales</taxon>
        <taxon>Elsinoaceae</taxon>
        <taxon>Elsinoe</taxon>
    </lineage>
</organism>
<feature type="active site" description="Proton donor" evidence="2">
    <location>
        <position position="560"/>
    </location>
</feature>
<dbReference type="InterPro" id="IPR012132">
    <property type="entry name" value="GMC_OxRdtase"/>
</dbReference>
<dbReference type="GO" id="GO:0050660">
    <property type="term" value="F:flavin adenine dinucleotide binding"/>
    <property type="evidence" value="ECO:0007669"/>
    <property type="project" value="InterPro"/>
</dbReference>
<gene>
    <name evidence="6" type="ORF">BDZ85DRAFT_231025</name>
</gene>
<reference evidence="7" key="1">
    <citation type="journal article" date="2020" name="Stud. Mycol.">
        <title>101 Dothideomycetes genomes: A test case for predicting lifestyles and emergence of pathogens.</title>
        <authorList>
            <person name="Haridas S."/>
            <person name="Albert R."/>
            <person name="Binder M."/>
            <person name="Bloem J."/>
            <person name="LaButti K."/>
            <person name="Salamov A."/>
            <person name="Andreopoulos B."/>
            <person name="Baker S."/>
            <person name="Barry K."/>
            <person name="Bills G."/>
            <person name="Bluhm B."/>
            <person name="Cannon C."/>
            <person name="Castanera R."/>
            <person name="Culley D."/>
            <person name="Daum C."/>
            <person name="Ezra D."/>
            <person name="Gonzalez J."/>
            <person name="Henrissat B."/>
            <person name="Kuo A."/>
            <person name="Liang C."/>
            <person name="Lipzen A."/>
            <person name="Lutzoni F."/>
            <person name="Magnuson J."/>
            <person name="Mondo S."/>
            <person name="Nolan M."/>
            <person name="Ohm R."/>
            <person name="Pangilinan J."/>
            <person name="Park H.-J."/>
            <person name="Ramirez L."/>
            <person name="Alfaro M."/>
            <person name="Sun H."/>
            <person name="Tritt A."/>
            <person name="Yoshinaga Y."/>
            <person name="Zwiers L.-H."/>
            <person name="Turgeon B."/>
            <person name="Goodwin S."/>
            <person name="Spatafora J."/>
            <person name="Crous P."/>
            <person name="Grigoriev I."/>
        </authorList>
    </citation>
    <scope>NUCLEOTIDE SEQUENCE [LARGE SCALE GENOMIC DNA]</scope>
    <source>
        <strain evidence="7">CECT 20119</strain>
    </source>
</reference>
<dbReference type="Gene3D" id="3.30.560.10">
    <property type="entry name" value="Glucose Oxidase, domain 3"/>
    <property type="match status" value="1"/>
</dbReference>
<keyword evidence="7" id="KW-1185">Reference proteome</keyword>
<dbReference type="PANTHER" id="PTHR11552">
    <property type="entry name" value="GLUCOSE-METHANOL-CHOLINE GMC OXIDOREDUCTASE"/>
    <property type="match status" value="1"/>
</dbReference>
<keyword evidence="3" id="KW-0274">FAD</keyword>
<dbReference type="SUPFAM" id="SSF54373">
    <property type="entry name" value="FAD-linked reductases, C-terminal domain"/>
    <property type="match status" value="1"/>
</dbReference>
<name>A0A6A6GNB4_9PEZI</name>
<keyword evidence="4" id="KW-0732">Signal</keyword>
<comment type="similarity">
    <text evidence="1">Belongs to the GMC oxidoreductase family.</text>
</comment>
<feature type="domain" description="Glucose-methanol-choline oxidoreductase N-terminal" evidence="5">
    <location>
        <begin position="315"/>
        <end position="329"/>
    </location>
</feature>
<protein>
    <submittedName>
        <fullName evidence="6">GMC oxidoreductase</fullName>
    </submittedName>
</protein>
<dbReference type="Gene3D" id="3.50.50.60">
    <property type="entry name" value="FAD/NAD(P)-binding domain"/>
    <property type="match status" value="1"/>
</dbReference>
<evidence type="ECO:0000256" key="4">
    <source>
        <dbReference type="SAM" id="SignalP"/>
    </source>
</evidence>
<dbReference type="InterPro" id="IPR000172">
    <property type="entry name" value="GMC_OxRdtase_N"/>
</dbReference>
<evidence type="ECO:0000259" key="5">
    <source>
        <dbReference type="PROSITE" id="PS00624"/>
    </source>
</evidence>
<evidence type="ECO:0000313" key="6">
    <source>
        <dbReference type="EMBL" id="KAF2227118.1"/>
    </source>
</evidence>
<dbReference type="GO" id="GO:0044550">
    <property type="term" value="P:secondary metabolite biosynthetic process"/>
    <property type="evidence" value="ECO:0007669"/>
    <property type="project" value="TreeGrafter"/>
</dbReference>
<dbReference type="InterPro" id="IPR007867">
    <property type="entry name" value="GMC_OxRtase_C"/>
</dbReference>
<evidence type="ECO:0000256" key="3">
    <source>
        <dbReference type="PIRSR" id="PIRSR000137-2"/>
    </source>
</evidence>
<dbReference type="AlphaFoldDB" id="A0A6A6GNB4"/>
<dbReference type="OrthoDB" id="269227at2759"/>
<dbReference type="Proteomes" id="UP000799538">
    <property type="component" value="Unassembled WGS sequence"/>
</dbReference>
<comment type="cofactor">
    <cofactor evidence="3">
        <name>FAD</name>
        <dbReference type="ChEBI" id="CHEBI:57692"/>
    </cofactor>
</comment>
<proteinExistence type="inferred from homology"/>
<evidence type="ECO:0000256" key="2">
    <source>
        <dbReference type="PIRSR" id="PIRSR000137-1"/>
    </source>
</evidence>
<feature type="signal peptide" evidence="4">
    <location>
        <begin position="1"/>
        <end position="20"/>
    </location>
</feature>
<dbReference type="SUPFAM" id="SSF51905">
    <property type="entry name" value="FAD/NAD(P)-binding domain"/>
    <property type="match status" value="1"/>
</dbReference>
<dbReference type="PROSITE" id="PS00624">
    <property type="entry name" value="GMC_OXRED_2"/>
    <property type="match status" value="1"/>
</dbReference>
<feature type="binding site" evidence="3">
    <location>
        <position position="278"/>
    </location>
    <ligand>
        <name>FAD</name>
        <dbReference type="ChEBI" id="CHEBI:57692"/>
    </ligand>
</feature>
<evidence type="ECO:0000256" key="1">
    <source>
        <dbReference type="ARBA" id="ARBA00010790"/>
    </source>
</evidence>
<dbReference type="EMBL" id="ML992502">
    <property type="protein sequence ID" value="KAF2227118.1"/>
    <property type="molecule type" value="Genomic_DNA"/>
</dbReference>
<feature type="binding site" evidence="3">
    <location>
        <begin position="559"/>
        <end position="560"/>
    </location>
    <ligand>
        <name>FAD</name>
        <dbReference type="ChEBI" id="CHEBI:57692"/>
    </ligand>
</feature>
<dbReference type="Pfam" id="PF05199">
    <property type="entry name" value="GMC_oxred_C"/>
    <property type="match status" value="1"/>
</dbReference>
<evidence type="ECO:0000313" key="7">
    <source>
        <dbReference type="Proteomes" id="UP000799538"/>
    </source>
</evidence>
<dbReference type="PANTHER" id="PTHR11552:SF115">
    <property type="entry name" value="DEHYDROGENASE XPTC-RELATED"/>
    <property type="match status" value="1"/>
</dbReference>
<keyword evidence="3" id="KW-0285">Flavoprotein</keyword>
<sequence>MRSTLAGAATVSLLLSTATASPLDFKSFSDLKTALLSKKDVAKKDTTVTYDYIVVGGGASGLTVANRLSEDKNINVLVIEAGQLDQKEDYIMVPGLAGTGTGTKYDWNISYVPNAALNNRAVPVAQGLGVGGGTLLNRLLMDRGSSADYNRWPLVGASGWDWNGLFPFFKKSENYTPPNADVAKDYNITYNQAYHGTGGPIQNSHSPYVWPTLKNYILGHRELGAKTPADAAGGDAVGVYAITHCQNPKDATRDSARTAYHDKAAGRSNYKLLTGTRVTKLTSKGNTITGVEIAAGPDAPRQTILAKKEVIMAAGAIRTPHILKLSGIGDPAELKKFNIPVVAANTAVGQNLQDHVLLPVVFGITAELTTNKLSDPTFSAQALAEWRAKGTGPYSTATADYLAFLSAQLISPGNWTKMALSLATQSPDTYLDASAPASVRAGYAIQKGLLAKGFLSSQEAVMEIIWADGVVLAALQHPASRGTVKLASANPFDTPLADAAHLKNPVDMQLMVETVKYIRRFMATNAMKPLSPVEYVPGAAAADDAAITEYIKNGAGTVWHPVGSCHIGAQSLGGCVDTNLKVYGVNNLRVVDASTMPIMPATHIMSTVYAMAEKAADIIS</sequence>
<accession>A0A6A6GNB4</accession>
<dbReference type="PIRSF" id="PIRSF000137">
    <property type="entry name" value="Alcohol_oxidase"/>
    <property type="match status" value="1"/>
</dbReference>
<feature type="chain" id="PRO_5025546753" evidence="4">
    <location>
        <begin position="21"/>
        <end position="620"/>
    </location>
</feature>